<dbReference type="EMBL" id="MU072304">
    <property type="protein sequence ID" value="KAF5825644.1"/>
    <property type="molecule type" value="Genomic_DNA"/>
</dbReference>
<reference evidence="2" key="1">
    <citation type="submission" date="2017-08" db="EMBL/GenBank/DDBJ databases">
        <authorList>
            <person name="Polle J.E."/>
            <person name="Barry K."/>
            <person name="Cushman J."/>
            <person name="Schmutz J."/>
            <person name="Tran D."/>
            <person name="Hathwaick L.T."/>
            <person name="Yim W.C."/>
            <person name="Jenkins J."/>
            <person name="Mckie-Krisberg Z.M."/>
            <person name="Prochnik S."/>
            <person name="Lindquist E."/>
            <person name="Dockter R.B."/>
            <person name="Adam C."/>
            <person name="Molina H."/>
            <person name="Bunkerborg J."/>
            <person name="Jin E."/>
            <person name="Buchheim M."/>
            <person name="Magnuson J."/>
        </authorList>
    </citation>
    <scope>NUCLEOTIDE SEQUENCE</scope>
    <source>
        <strain evidence="2">CCAP 19/18</strain>
    </source>
</reference>
<comment type="caution">
    <text evidence="2">The sequence shown here is derived from an EMBL/GenBank/DDBJ whole genome shotgun (WGS) entry which is preliminary data.</text>
</comment>
<protein>
    <recommendedName>
        <fullName evidence="4">Encoded protein</fullName>
    </recommendedName>
</protein>
<evidence type="ECO:0008006" key="4">
    <source>
        <dbReference type="Google" id="ProtNLM"/>
    </source>
</evidence>
<gene>
    <name evidence="2" type="ORF">DUNSADRAFT_7861</name>
</gene>
<dbReference type="Proteomes" id="UP000815325">
    <property type="component" value="Unassembled WGS sequence"/>
</dbReference>
<proteinExistence type="predicted"/>
<feature type="compositionally biased region" description="Polar residues" evidence="1">
    <location>
        <begin position="70"/>
        <end position="81"/>
    </location>
</feature>
<evidence type="ECO:0000256" key="1">
    <source>
        <dbReference type="SAM" id="MobiDB-lite"/>
    </source>
</evidence>
<keyword evidence="3" id="KW-1185">Reference proteome</keyword>
<feature type="region of interest" description="Disordered" evidence="1">
    <location>
        <begin position="1"/>
        <end position="81"/>
    </location>
</feature>
<organism evidence="2 3">
    <name type="scientific">Dunaliella salina</name>
    <name type="common">Green alga</name>
    <name type="synonym">Protococcus salinus</name>
    <dbReference type="NCBI Taxonomy" id="3046"/>
    <lineage>
        <taxon>Eukaryota</taxon>
        <taxon>Viridiplantae</taxon>
        <taxon>Chlorophyta</taxon>
        <taxon>core chlorophytes</taxon>
        <taxon>Chlorophyceae</taxon>
        <taxon>CS clade</taxon>
        <taxon>Chlamydomonadales</taxon>
        <taxon>Dunaliellaceae</taxon>
        <taxon>Dunaliella</taxon>
    </lineage>
</organism>
<evidence type="ECO:0000313" key="2">
    <source>
        <dbReference type="EMBL" id="KAF5825644.1"/>
    </source>
</evidence>
<evidence type="ECO:0000313" key="3">
    <source>
        <dbReference type="Proteomes" id="UP000815325"/>
    </source>
</evidence>
<sequence length="81" mass="8696">MLASFQQSHKQPRSWGSHSSPPINSVSRVGTRAQSRAVSKAPSRAVSRPTSAFPRHGAPLHPKPAIKQPHFSSQTMGSNKG</sequence>
<feature type="compositionally biased region" description="Polar residues" evidence="1">
    <location>
        <begin position="1"/>
        <end position="37"/>
    </location>
</feature>
<accession>A0ABQ7FT33</accession>
<name>A0ABQ7FT33_DUNSA</name>